<dbReference type="AlphaFoldDB" id="A0A410UYS7"/>
<evidence type="ECO:0000313" key="1">
    <source>
        <dbReference type="EMBL" id="GGI32437.1"/>
    </source>
</evidence>
<organism evidence="1 4">
    <name type="scientific">Bradyrhizobium guangdongense</name>
    <dbReference type="NCBI Taxonomy" id="1325090"/>
    <lineage>
        <taxon>Bacteria</taxon>
        <taxon>Pseudomonadati</taxon>
        <taxon>Pseudomonadota</taxon>
        <taxon>Alphaproteobacteria</taxon>
        <taxon>Hyphomicrobiales</taxon>
        <taxon>Nitrobacteraceae</taxon>
        <taxon>Bradyrhizobium</taxon>
    </lineage>
</organism>
<gene>
    <name evidence="1" type="ORF">GCM10010987_69430</name>
    <name evidence="2" type="ORF">XH86_01815</name>
</gene>
<sequence length="69" mass="8248">MANKPEYVDLISDATRQHRRRATPLRIVAKPEVEEASKLSRWPPAMFKKWKIETLMRWKPSSWNVKGWL</sequence>
<keyword evidence="3" id="KW-1185">Reference proteome</keyword>
<name>A0A410UYS7_9BRAD</name>
<proteinExistence type="predicted"/>
<dbReference type="RefSeq" id="WP_128963365.1">
    <property type="nucleotide sequence ID" value="NZ_BMHC01000024.1"/>
</dbReference>
<reference evidence="2 3" key="2">
    <citation type="submission" date="2018-06" db="EMBL/GenBank/DDBJ databases">
        <title>Comparative genomics of rhizobia nodulating Arachis hypogaea in China.</title>
        <authorList>
            <person name="Li Y."/>
        </authorList>
    </citation>
    <scope>NUCLEOTIDE SEQUENCE [LARGE SCALE GENOMIC DNA]</scope>
    <source>
        <strain evidence="2 3">CCBAU 51658</strain>
    </source>
</reference>
<dbReference type="Proteomes" id="UP000625079">
    <property type="component" value="Unassembled WGS sequence"/>
</dbReference>
<dbReference type="EMBL" id="BMHC01000024">
    <property type="protein sequence ID" value="GGI32437.1"/>
    <property type="molecule type" value="Genomic_DNA"/>
</dbReference>
<dbReference type="EMBL" id="CP030057">
    <property type="protein sequence ID" value="QOZ57615.1"/>
    <property type="molecule type" value="Genomic_DNA"/>
</dbReference>
<evidence type="ECO:0000313" key="4">
    <source>
        <dbReference type="Proteomes" id="UP000625079"/>
    </source>
</evidence>
<reference evidence="1" key="1">
    <citation type="journal article" date="2014" name="Int. J. Syst. Evol. Microbiol.">
        <title>Complete genome sequence of Corynebacterium casei LMG S-19264T (=DSM 44701T), isolated from a smear-ripened cheese.</title>
        <authorList>
            <consortium name="US DOE Joint Genome Institute (JGI-PGF)"/>
            <person name="Walter F."/>
            <person name="Albersmeier A."/>
            <person name="Kalinowski J."/>
            <person name="Ruckert C."/>
        </authorList>
    </citation>
    <scope>NUCLEOTIDE SEQUENCE</scope>
    <source>
        <strain evidence="1">CGMCC 1.15034</strain>
    </source>
</reference>
<evidence type="ECO:0000313" key="3">
    <source>
        <dbReference type="Proteomes" id="UP000593880"/>
    </source>
</evidence>
<reference evidence="1" key="3">
    <citation type="submission" date="2022-12" db="EMBL/GenBank/DDBJ databases">
        <authorList>
            <person name="Sun Q."/>
            <person name="Zhou Y."/>
        </authorList>
    </citation>
    <scope>NUCLEOTIDE SEQUENCE</scope>
    <source>
        <strain evidence="1">CGMCC 1.15034</strain>
    </source>
</reference>
<dbReference type="Proteomes" id="UP000593880">
    <property type="component" value="Chromosome"/>
</dbReference>
<dbReference type="OrthoDB" id="8250689at2"/>
<protein>
    <submittedName>
        <fullName evidence="1">Uncharacterized protein</fullName>
    </submittedName>
</protein>
<accession>A0A410UYS7</accession>
<evidence type="ECO:0000313" key="2">
    <source>
        <dbReference type="EMBL" id="QOZ57615.1"/>
    </source>
</evidence>